<evidence type="ECO:0000313" key="1">
    <source>
        <dbReference type="EMBL" id="MBK9716845.1"/>
    </source>
</evidence>
<organism evidence="1 2">
    <name type="scientific">Candidatus Defluviibacterium haderslevense</name>
    <dbReference type="NCBI Taxonomy" id="2981993"/>
    <lineage>
        <taxon>Bacteria</taxon>
        <taxon>Pseudomonadati</taxon>
        <taxon>Bacteroidota</taxon>
        <taxon>Saprospiria</taxon>
        <taxon>Saprospirales</taxon>
        <taxon>Saprospiraceae</taxon>
        <taxon>Candidatus Defluviibacterium</taxon>
    </lineage>
</organism>
<reference evidence="1 2" key="1">
    <citation type="submission" date="2020-10" db="EMBL/GenBank/DDBJ databases">
        <title>Connecting structure to function with the recovery of over 1000 high-quality activated sludge metagenome-assembled genomes encoding full-length rRNA genes using long-read sequencing.</title>
        <authorList>
            <person name="Singleton C.M."/>
            <person name="Petriglieri F."/>
            <person name="Kristensen J.M."/>
            <person name="Kirkegaard R.H."/>
            <person name="Michaelsen T.Y."/>
            <person name="Andersen M.H."/>
            <person name="Karst S.M."/>
            <person name="Dueholm M.S."/>
            <person name="Nielsen P.H."/>
            <person name="Albertsen M."/>
        </authorList>
    </citation>
    <scope>NUCLEOTIDE SEQUENCE [LARGE SCALE GENOMIC DNA]</scope>
    <source>
        <strain evidence="1">Ribe_18-Q3-R11-54_BAT3C.373</strain>
    </source>
</reference>
<dbReference type="AlphaFoldDB" id="A0A9D7XDN6"/>
<evidence type="ECO:0000313" key="2">
    <source>
        <dbReference type="Proteomes" id="UP000808349"/>
    </source>
</evidence>
<protein>
    <submittedName>
        <fullName evidence="1">Uncharacterized protein</fullName>
    </submittedName>
</protein>
<accession>A0A9D7XDN6</accession>
<sequence>MERKLNKMETCQNFWTYKDLKEKIEIRVLLFNKKFNYDLSHFPNFAIGVTSDLDTIGIIDNVFQGTIIKNDYISVLPTQTTVFEKIMSTPVFSVNKGLRALNLFCSVKTVYYGQIVKK</sequence>
<comment type="caution">
    <text evidence="1">The sequence shown here is derived from an EMBL/GenBank/DDBJ whole genome shotgun (WGS) entry which is preliminary data.</text>
</comment>
<gene>
    <name evidence="1" type="ORF">IPO85_04895</name>
</gene>
<dbReference type="Proteomes" id="UP000808349">
    <property type="component" value="Unassembled WGS sequence"/>
</dbReference>
<dbReference type="EMBL" id="JADKFW010000004">
    <property type="protein sequence ID" value="MBK9716845.1"/>
    <property type="molecule type" value="Genomic_DNA"/>
</dbReference>
<proteinExistence type="predicted"/>
<name>A0A9D7XDN6_9BACT</name>